<dbReference type="Gene3D" id="1.10.1760.20">
    <property type="match status" value="1"/>
</dbReference>
<feature type="transmembrane region" description="Helical" evidence="1">
    <location>
        <begin position="114"/>
        <end position="138"/>
    </location>
</feature>
<name>A0AAE3ABW1_9FIRM</name>
<keyword evidence="1" id="KW-0472">Membrane</keyword>
<evidence type="ECO:0000313" key="2">
    <source>
        <dbReference type="EMBL" id="MCC2127178.1"/>
    </source>
</evidence>
<dbReference type="RefSeq" id="WP_308459890.1">
    <property type="nucleotide sequence ID" value="NZ_JAJEPS010000016.1"/>
</dbReference>
<feature type="transmembrane region" description="Helical" evidence="1">
    <location>
        <begin position="51"/>
        <end position="75"/>
    </location>
</feature>
<organism evidence="2 3">
    <name type="scientific">Hominiventricola filiformis</name>
    <dbReference type="NCBI Taxonomy" id="2885352"/>
    <lineage>
        <taxon>Bacteria</taxon>
        <taxon>Bacillati</taxon>
        <taxon>Bacillota</taxon>
        <taxon>Clostridia</taxon>
        <taxon>Lachnospirales</taxon>
        <taxon>Lachnospiraceae</taxon>
        <taxon>Hominiventricola</taxon>
    </lineage>
</organism>
<reference evidence="2 3" key="1">
    <citation type="submission" date="2021-10" db="EMBL/GenBank/DDBJ databases">
        <title>Anaerobic single-cell dispensing facilitates the cultivation of human gut bacteria.</title>
        <authorList>
            <person name="Afrizal A."/>
        </authorList>
    </citation>
    <scope>NUCLEOTIDE SEQUENCE [LARGE SCALE GENOMIC DNA]</scope>
    <source>
        <strain evidence="2 3">CLA-AA-H276</strain>
    </source>
</reference>
<dbReference type="GO" id="GO:0016020">
    <property type="term" value="C:membrane"/>
    <property type="evidence" value="ECO:0007669"/>
    <property type="project" value="InterPro"/>
</dbReference>
<dbReference type="InterPro" id="IPR030949">
    <property type="entry name" value="ECF_S_folate_fam"/>
</dbReference>
<dbReference type="Pfam" id="PF07155">
    <property type="entry name" value="ECF-ribofla_trS"/>
    <property type="match status" value="1"/>
</dbReference>
<keyword evidence="1" id="KW-1133">Transmembrane helix</keyword>
<keyword evidence="1" id="KW-0812">Transmembrane</keyword>
<protein>
    <submittedName>
        <fullName evidence="2">Folate family ECF transporter S component</fullName>
    </submittedName>
</protein>
<dbReference type="InterPro" id="IPR009825">
    <property type="entry name" value="ECF_substrate-spec-like"/>
</dbReference>
<dbReference type="EMBL" id="JAJEPS010000016">
    <property type="protein sequence ID" value="MCC2127178.1"/>
    <property type="molecule type" value="Genomic_DNA"/>
</dbReference>
<dbReference type="AlphaFoldDB" id="A0AAE3ABW1"/>
<feature type="transmembrane region" description="Helical" evidence="1">
    <location>
        <begin position="87"/>
        <end position="107"/>
    </location>
</feature>
<evidence type="ECO:0000313" key="3">
    <source>
        <dbReference type="Proteomes" id="UP001198220"/>
    </source>
</evidence>
<dbReference type="Proteomes" id="UP001198220">
    <property type="component" value="Unassembled WGS sequence"/>
</dbReference>
<comment type="caution">
    <text evidence="2">The sequence shown here is derived from an EMBL/GenBank/DDBJ whole genome shotgun (WGS) entry which is preliminary data.</text>
</comment>
<sequence>MQISKEALDLKYQLQELCKVQNLCICGFFIALYVVLSFFNIPISSIVEIRIGFLAFIAAGMMGGPVMGFTVGFLGDMLNSFVRGFSYFPGFSLSYALVGALCGLILYRSKITKLRAVACALVEFVISITLTSTWLYLMYGTPLQVLLTTRIIKCTMNFFVNIVIIYVFLEALQKVVRVALPARR</sequence>
<gene>
    <name evidence="2" type="ORF">LKD36_13475</name>
</gene>
<evidence type="ECO:0000256" key="1">
    <source>
        <dbReference type="SAM" id="Phobius"/>
    </source>
</evidence>
<keyword evidence="3" id="KW-1185">Reference proteome</keyword>
<proteinExistence type="predicted"/>
<dbReference type="NCBIfam" id="TIGR04518">
    <property type="entry name" value="ECF_S_folT_fam"/>
    <property type="match status" value="1"/>
</dbReference>
<feature type="transmembrane region" description="Helical" evidence="1">
    <location>
        <begin position="20"/>
        <end position="39"/>
    </location>
</feature>
<accession>A0AAE3ABW1</accession>